<organism evidence="1 2">
    <name type="scientific">Thanatephorus cucumeris (strain AG1-IB / isolate 7/3/14)</name>
    <name type="common">Lettuce bottom rot fungus</name>
    <name type="synonym">Rhizoctonia solani</name>
    <dbReference type="NCBI Taxonomy" id="1108050"/>
    <lineage>
        <taxon>Eukaryota</taxon>
        <taxon>Fungi</taxon>
        <taxon>Dikarya</taxon>
        <taxon>Basidiomycota</taxon>
        <taxon>Agaricomycotina</taxon>
        <taxon>Agaricomycetes</taxon>
        <taxon>Cantharellales</taxon>
        <taxon>Ceratobasidiaceae</taxon>
        <taxon>Rhizoctonia</taxon>
        <taxon>Rhizoctonia solani AG-1</taxon>
    </lineage>
</organism>
<dbReference type="Proteomes" id="UP000059188">
    <property type="component" value="Unassembled WGS sequence"/>
</dbReference>
<evidence type="ECO:0000313" key="1">
    <source>
        <dbReference type="EMBL" id="CEL60309.1"/>
    </source>
</evidence>
<evidence type="ECO:0000313" key="2">
    <source>
        <dbReference type="Proteomes" id="UP000059188"/>
    </source>
</evidence>
<sequence length="133" mass="14890">MGSVTEDYQCESMQWALYFRLVGRNQHHVSDRATRITPVDYPKTGNSPCLSDISTLITSGTARIVHPPSRENRARLPTPVSVDLLVELRNTRSGTLGIYDKAQGLRHMPSLSPWDPTRNQFGDIAQDQLSIPD</sequence>
<accession>A0A0B7FTV0</accession>
<dbReference type="AlphaFoldDB" id="A0A0B7FTV0"/>
<keyword evidence="2" id="KW-1185">Reference proteome</keyword>
<gene>
    <name evidence="1" type="ORF">RSOLAG1IB_09533</name>
</gene>
<proteinExistence type="predicted"/>
<reference evidence="1 2" key="1">
    <citation type="submission" date="2014-11" db="EMBL/GenBank/DDBJ databases">
        <authorList>
            <person name="Wibberg Daniel"/>
        </authorList>
    </citation>
    <scope>NUCLEOTIDE SEQUENCE [LARGE SCALE GENOMIC DNA]</scope>
    <source>
        <strain evidence="1">Rhizoctonia solani AG1-IB 7/3/14</strain>
    </source>
</reference>
<dbReference type="EMBL" id="LN679144">
    <property type="protein sequence ID" value="CEL60309.1"/>
    <property type="molecule type" value="Genomic_DNA"/>
</dbReference>
<name>A0A0B7FTV0_THACB</name>
<protein>
    <submittedName>
        <fullName evidence="1">Uncharacterized protein</fullName>
    </submittedName>
</protein>